<sequence length="178" mass="20949">MNECSIFMQHLYLELSKQQYSQLVAKGVPEDLLKTLTEHGLIEQQRLISRAEKFISYSFDFESLKRELKIAKNKKDRHQIEREFIALDASADMMKTLFAMHPKVYTSLRKMADKTNLTKQRNYTDEQESQVISLWERLKGTDKDKYLDISKTTGISLRLVWKIITNQNNNKQMKINLG</sequence>
<protein>
    <submittedName>
        <fullName evidence="1">DUF2857 family protein</fullName>
    </submittedName>
</protein>
<reference evidence="1 2" key="1">
    <citation type="submission" date="2020-07" db="EMBL/GenBank/DDBJ databases">
        <title>Endozoicomonas sp. nov., isolated from sediment.</title>
        <authorList>
            <person name="Gu T."/>
        </authorList>
    </citation>
    <scope>NUCLEOTIDE SEQUENCE [LARGE SCALE GENOMIC DNA]</scope>
    <source>
        <strain evidence="1 2">SM1973</strain>
    </source>
</reference>
<comment type="caution">
    <text evidence="1">The sequence shown here is derived from an EMBL/GenBank/DDBJ whole genome shotgun (WGS) entry which is preliminary data.</text>
</comment>
<evidence type="ECO:0000313" key="2">
    <source>
        <dbReference type="Proteomes" id="UP000569732"/>
    </source>
</evidence>
<accession>A0A853IF68</accession>
<gene>
    <name evidence="1" type="ORF">H0A36_17465</name>
</gene>
<dbReference type="InterPro" id="IPR021364">
    <property type="entry name" value="DUF2857"/>
</dbReference>
<dbReference type="Proteomes" id="UP000569732">
    <property type="component" value="Unassembled WGS sequence"/>
</dbReference>
<dbReference type="AlphaFoldDB" id="A0A853IF68"/>
<keyword evidence="2" id="KW-1185">Reference proteome</keyword>
<name>A0A853IF68_9GAMM</name>
<organism evidence="1 2">
    <name type="scientific">Spartinivicinus marinus</name>
    <dbReference type="NCBI Taxonomy" id="2994442"/>
    <lineage>
        <taxon>Bacteria</taxon>
        <taxon>Pseudomonadati</taxon>
        <taxon>Pseudomonadota</taxon>
        <taxon>Gammaproteobacteria</taxon>
        <taxon>Oceanospirillales</taxon>
        <taxon>Zooshikellaceae</taxon>
        <taxon>Spartinivicinus</taxon>
    </lineage>
</organism>
<dbReference type="Pfam" id="PF11198">
    <property type="entry name" value="DUF2857"/>
    <property type="match status" value="1"/>
</dbReference>
<proteinExistence type="predicted"/>
<evidence type="ECO:0000313" key="1">
    <source>
        <dbReference type="EMBL" id="NYZ67805.1"/>
    </source>
</evidence>
<dbReference type="EMBL" id="JACCKB010000030">
    <property type="protein sequence ID" value="NYZ67805.1"/>
    <property type="molecule type" value="Genomic_DNA"/>
</dbReference>
<dbReference type="RefSeq" id="WP_180569828.1">
    <property type="nucleotide sequence ID" value="NZ_JACCKB010000030.1"/>
</dbReference>